<dbReference type="GO" id="GO:0016874">
    <property type="term" value="F:ligase activity"/>
    <property type="evidence" value="ECO:0007669"/>
    <property type="project" value="UniProtKB-KW"/>
</dbReference>
<dbReference type="Gene3D" id="3.30.300.30">
    <property type="match status" value="1"/>
</dbReference>
<dbReference type="PANTHER" id="PTHR43845:SF1">
    <property type="entry name" value="BLR5969 PROTEIN"/>
    <property type="match status" value="1"/>
</dbReference>
<feature type="non-terminal residue" evidence="2">
    <location>
        <position position="1"/>
    </location>
</feature>
<dbReference type="SUPFAM" id="SSF56801">
    <property type="entry name" value="Acetyl-CoA synthetase-like"/>
    <property type="match status" value="1"/>
</dbReference>
<feature type="domain" description="AMP-dependent ligase C-terminal" evidence="1">
    <location>
        <begin position="84"/>
        <end position="175"/>
    </location>
</feature>
<name>A0A7X6PQD5_9CORY</name>
<accession>A0A7X6PQD5</accession>
<dbReference type="InterPro" id="IPR042099">
    <property type="entry name" value="ANL_N_sf"/>
</dbReference>
<dbReference type="Proteomes" id="UP000557899">
    <property type="component" value="Unassembled WGS sequence"/>
</dbReference>
<dbReference type="Gene3D" id="3.40.50.12780">
    <property type="entry name" value="N-terminal domain of ligase-like"/>
    <property type="match status" value="1"/>
</dbReference>
<dbReference type="InterPro" id="IPR045851">
    <property type="entry name" value="AMP-bd_C_sf"/>
</dbReference>
<evidence type="ECO:0000259" key="1">
    <source>
        <dbReference type="Pfam" id="PF14535"/>
    </source>
</evidence>
<gene>
    <name evidence="2" type="ORF">GX859_13335</name>
</gene>
<dbReference type="Pfam" id="PF14535">
    <property type="entry name" value="AMP-binding_C_2"/>
    <property type="match status" value="1"/>
</dbReference>
<evidence type="ECO:0000313" key="2">
    <source>
        <dbReference type="EMBL" id="NLA57248.1"/>
    </source>
</evidence>
<reference evidence="2 3" key="1">
    <citation type="journal article" date="2020" name="Biotechnol. Biofuels">
        <title>New insights from the biogas microbiome by comprehensive genome-resolved metagenomics of nearly 1600 species originating from multiple anaerobic digesters.</title>
        <authorList>
            <person name="Campanaro S."/>
            <person name="Treu L."/>
            <person name="Rodriguez-R L.M."/>
            <person name="Kovalovszki A."/>
            <person name="Ziels R.M."/>
            <person name="Maus I."/>
            <person name="Zhu X."/>
            <person name="Kougias P.G."/>
            <person name="Basile A."/>
            <person name="Luo G."/>
            <person name="Schluter A."/>
            <person name="Konstantinidis K.T."/>
            <person name="Angelidaki I."/>
        </authorList>
    </citation>
    <scope>NUCLEOTIDE SEQUENCE [LARGE SCALE GENOMIC DNA]</scope>
    <source>
        <strain evidence="2">AS15tlH2ME_198</strain>
    </source>
</reference>
<sequence length="175" mass="20213">IETKDGLTVWEDHFYPEILDPETLEPVPDGELGELVITPITKEAFPVIRYRTHDLTRLLPGTARSMRRLDRISARNDDMIILRGVNCFPTQFEELITMDKNLRPRYQCVLTKRGRMDHLTLVVEHAPGRTPEEINYSQFNLRKLIKDRMGVTVDVDVVDQVDSGEGKAKRIVDNR</sequence>
<dbReference type="EMBL" id="JAAZHI010000264">
    <property type="protein sequence ID" value="NLA57248.1"/>
    <property type="molecule type" value="Genomic_DNA"/>
</dbReference>
<keyword evidence="2" id="KW-0436">Ligase</keyword>
<comment type="caution">
    <text evidence="2">The sequence shown here is derived from an EMBL/GenBank/DDBJ whole genome shotgun (WGS) entry which is preliminary data.</text>
</comment>
<dbReference type="PANTHER" id="PTHR43845">
    <property type="entry name" value="BLR5969 PROTEIN"/>
    <property type="match status" value="1"/>
</dbReference>
<dbReference type="AlphaFoldDB" id="A0A7X6PQD5"/>
<dbReference type="InterPro" id="IPR028154">
    <property type="entry name" value="AMP-dep_Lig_C"/>
</dbReference>
<organism evidence="2 3">
    <name type="scientific">Corynebacterium humireducens</name>
    <dbReference type="NCBI Taxonomy" id="1223514"/>
    <lineage>
        <taxon>Bacteria</taxon>
        <taxon>Bacillati</taxon>
        <taxon>Actinomycetota</taxon>
        <taxon>Actinomycetes</taxon>
        <taxon>Mycobacteriales</taxon>
        <taxon>Corynebacteriaceae</taxon>
        <taxon>Corynebacterium</taxon>
    </lineage>
</organism>
<proteinExistence type="predicted"/>
<protein>
    <submittedName>
        <fullName evidence="2">Phenylacetate--CoA ligase</fullName>
    </submittedName>
</protein>
<evidence type="ECO:0000313" key="3">
    <source>
        <dbReference type="Proteomes" id="UP000557899"/>
    </source>
</evidence>